<dbReference type="EMBL" id="UINC01220231">
    <property type="protein sequence ID" value="SVE48056.1"/>
    <property type="molecule type" value="Genomic_DNA"/>
</dbReference>
<organism evidence="2">
    <name type="scientific">marine metagenome</name>
    <dbReference type="NCBI Taxonomy" id="408172"/>
    <lineage>
        <taxon>unclassified sequences</taxon>
        <taxon>metagenomes</taxon>
        <taxon>ecological metagenomes</taxon>
    </lineage>
</organism>
<feature type="non-terminal residue" evidence="2">
    <location>
        <position position="49"/>
    </location>
</feature>
<gene>
    <name evidence="2" type="ORF">METZ01_LOCUS500910</name>
</gene>
<sequence length="49" mass="5237">MNSLIRVRARKDDGSVELTIGFSKALLITMIILALGVVSLGYSVMPAES</sequence>
<keyword evidence="1" id="KW-0812">Transmembrane</keyword>
<dbReference type="AlphaFoldDB" id="A0A383DU54"/>
<feature type="transmembrane region" description="Helical" evidence="1">
    <location>
        <begin position="21"/>
        <end position="45"/>
    </location>
</feature>
<proteinExistence type="predicted"/>
<keyword evidence="1" id="KW-0472">Membrane</keyword>
<keyword evidence="1" id="KW-1133">Transmembrane helix</keyword>
<protein>
    <submittedName>
        <fullName evidence="2">Uncharacterized protein</fullName>
    </submittedName>
</protein>
<evidence type="ECO:0000256" key="1">
    <source>
        <dbReference type="SAM" id="Phobius"/>
    </source>
</evidence>
<name>A0A383DU54_9ZZZZ</name>
<reference evidence="2" key="1">
    <citation type="submission" date="2018-05" db="EMBL/GenBank/DDBJ databases">
        <authorList>
            <person name="Lanie J.A."/>
            <person name="Ng W.-L."/>
            <person name="Kazmierczak K.M."/>
            <person name="Andrzejewski T.M."/>
            <person name="Davidsen T.M."/>
            <person name="Wayne K.J."/>
            <person name="Tettelin H."/>
            <person name="Glass J.I."/>
            <person name="Rusch D."/>
            <person name="Podicherti R."/>
            <person name="Tsui H.-C.T."/>
            <person name="Winkler M.E."/>
        </authorList>
    </citation>
    <scope>NUCLEOTIDE SEQUENCE</scope>
</reference>
<evidence type="ECO:0000313" key="2">
    <source>
        <dbReference type="EMBL" id="SVE48056.1"/>
    </source>
</evidence>
<accession>A0A383DU54</accession>